<gene>
    <name evidence="5" type="ORF">LWI29_008804</name>
</gene>
<reference evidence="5" key="1">
    <citation type="journal article" date="2022" name="Plant J.">
        <title>Strategies of tolerance reflected in two North American maple genomes.</title>
        <authorList>
            <person name="McEvoy S.L."/>
            <person name="Sezen U.U."/>
            <person name="Trouern-Trend A."/>
            <person name="McMahon S.M."/>
            <person name="Schaberg P.G."/>
            <person name="Yang J."/>
            <person name="Wegrzyn J.L."/>
            <person name="Swenson N.G."/>
        </authorList>
    </citation>
    <scope>NUCLEOTIDE SEQUENCE</scope>
    <source>
        <strain evidence="5">NS2018</strain>
    </source>
</reference>
<dbReference type="InterPro" id="IPR011713">
    <property type="entry name" value="Leu-rich_rpt_3"/>
</dbReference>
<dbReference type="Proteomes" id="UP001168877">
    <property type="component" value="Unassembled WGS sequence"/>
</dbReference>
<dbReference type="InterPro" id="IPR045344">
    <property type="entry name" value="C-JID"/>
</dbReference>
<feature type="domain" description="C-JID" evidence="3">
    <location>
        <begin position="304"/>
        <end position="463"/>
    </location>
</feature>
<dbReference type="Pfam" id="PF23598">
    <property type="entry name" value="LRR_14"/>
    <property type="match status" value="1"/>
</dbReference>
<dbReference type="InterPro" id="IPR044974">
    <property type="entry name" value="Disease_R_plants"/>
</dbReference>
<dbReference type="InterPro" id="IPR055414">
    <property type="entry name" value="LRR_R13L4/SHOC2-like"/>
</dbReference>
<feature type="domain" description="Disease resistance R13L4/SHOC-2-like LRR" evidence="4">
    <location>
        <begin position="130"/>
        <end position="219"/>
    </location>
</feature>
<dbReference type="SUPFAM" id="SSF52058">
    <property type="entry name" value="L domain-like"/>
    <property type="match status" value="1"/>
</dbReference>
<sequence length="547" mass="62836">MLNKPKERILRLNGKSFSSMSNLMLLKISNVDFSEDQIYLSNDLRFFKWHGCPLKTLPSNFQAHNLFELNLRRSQIKYLWKGMKAFPKLKTIKLSYSHNFTETPDFIMIPNLEMLDLEGCTRLHKVHESVGALKSLIVLNLKGCNSLQSFLSDVSGLKSLKNLNLQGCSKLDKLPENLGELEGLEELDVGATAIKQVPSSIAQLTNLQKLSFQKCNSQPWWSYLWRRNPRCLVLPSLTVAEGCHLLEDVSLRGCTSPAIALHLFNCPKLIQNRGHQENNLAVMLLKQCLQQWGNHLSNQCHISIPGNKIPEWFSFKSDENLVKIGLLPNWLNDEFMGIAMCGVLTLDHEDFDGRKIDAICGINIIGNSYLFSFAPHSFTTFESDHLWLAYLPREKFEHERSLTLESSHVRRWEYEEYDSTNSVLVSTSTCIHAWFEVTTGQGGYLNSKASKCGIRLVYKQDIECSEDLPATEGAILHQHNNCSTFYHREVRLYMPDKLECSYFRLYSDNHIRSKHGLSHRYRRDCTPEYYSSRPRLRRVPNAVPRVG</sequence>
<dbReference type="Pfam" id="PF20160">
    <property type="entry name" value="C-JID"/>
    <property type="match status" value="1"/>
</dbReference>
<keyword evidence="2" id="KW-0677">Repeat</keyword>
<dbReference type="PANTHER" id="PTHR11017">
    <property type="entry name" value="LEUCINE-RICH REPEAT-CONTAINING PROTEIN"/>
    <property type="match status" value="1"/>
</dbReference>
<dbReference type="Gene3D" id="3.80.10.10">
    <property type="entry name" value="Ribonuclease Inhibitor"/>
    <property type="match status" value="1"/>
</dbReference>
<name>A0AA39VVA6_ACESA</name>
<dbReference type="InterPro" id="IPR032675">
    <property type="entry name" value="LRR_dom_sf"/>
</dbReference>
<dbReference type="EMBL" id="JAUESC010000380">
    <property type="protein sequence ID" value="KAK0591821.1"/>
    <property type="molecule type" value="Genomic_DNA"/>
</dbReference>
<comment type="caution">
    <text evidence="5">The sequence shown here is derived from an EMBL/GenBank/DDBJ whole genome shotgun (WGS) entry which is preliminary data.</text>
</comment>
<evidence type="ECO:0000259" key="4">
    <source>
        <dbReference type="Pfam" id="PF23598"/>
    </source>
</evidence>
<reference evidence="5" key="2">
    <citation type="submission" date="2023-06" db="EMBL/GenBank/DDBJ databases">
        <authorList>
            <person name="Swenson N.G."/>
            <person name="Wegrzyn J.L."/>
            <person name="Mcevoy S.L."/>
        </authorList>
    </citation>
    <scope>NUCLEOTIDE SEQUENCE</scope>
    <source>
        <strain evidence="5">NS2018</strain>
        <tissue evidence="5">Leaf</tissue>
    </source>
</reference>
<dbReference type="GO" id="GO:0006952">
    <property type="term" value="P:defense response"/>
    <property type="evidence" value="ECO:0007669"/>
    <property type="project" value="InterPro"/>
</dbReference>
<accession>A0AA39VVA6</accession>
<dbReference type="AlphaFoldDB" id="A0AA39VVA6"/>
<evidence type="ECO:0000313" key="6">
    <source>
        <dbReference type="Proteomes" id="UP001168877"/>
    </source>
</evidence>
<evidence type="ECO:0000256" key="1">
    <source>
        <dbReference type="ARBA" id="ARBA00022614"/>
    </source>
</evidence>
<evidence type="ECO:0000259" key="3">
    <source>
        <dbReference type="Pfam" id="PF20160"/>
    </source>
</evidence>
<dbReference type="Pfam" id="PF07725">
    <property type="entry name" value="LRR_3"/>
    <property type="match status" value="1"/>
</dbReference>
<evidence type="ECO:0000256" key="2">
    <source>
        <dbReference type="ARBA" id="ARBA00022737"/>
    </source>
</evidence>
<proteinExistence type="predicted"/>
<keyword evidence="6" id="KW-1185">Reference proteome</keyword>
<organism evidence="5 6">
    <name type="scientific">Acer saccharum</name>
    <name type="common">Sugar maple</name>
    <dbReference type="NCBI Taxonomy" id="4024"/>
    <lineage>
        <taxon>Eukaryota</taxon>
        <taxon>Viridiplantae</taxon>
        <taxon>Streptophyta</taxon>
        <taxon>Embryophyta</taxon>
        <taxon>Tracheophyta</taxon>
        <taxon>Spermatophyta</taxon>
        <taxon>Magnoliopsida</taxon>
        <taxon>eudicotyledons</taxon>
        <taxon>Gunneridae</taxon>
        <taxon>Pentapetalae</taxon>
        <taxon>rosids</taxon>
        <taxon>malvids</taxon>
        <taxon>Sapindales</taxon>
        <taxon>Sapindaceae</taxon>
        <taxon>Hippocastanoideae</taxon>
        <taxon>Acereae</taxon>
        <taxon>Acer</taxon>
    </lineage>
</organism>
<evidence type="ECO:0000313" key="5">
    <source>
        <dbReference type="EMBL" id="KAK0591821.1"/>
    </source>
</evidence>
<keyword evidence="1" id="KW-0433">Leucine-rich repeat</keyword>
<dbReference type="PANTHER" id="PTHR11017:SF573">
    <property type="entry name" value="ADP-RIBOSYL CYCLASE_CYCLIC ADP-RIBOSE HYDROLASE"/>
    <property type="match status" value="1"/>
</dbReference>
<protein>
    <submittedName>
        <fullName evidence="5">Uncharacterized protein</fullName>
    </submittedName>
</protein>